<sequence length="260" mass="30071">MRNDIVYVHLDKVSHLTLTYGIGIRDFIGGIPHLPENVLSLAPVDPNQEIDIYSGFNMYIGVENVKAFLLDRTLKNLRWIDFDNSFDLESLTPQEVSEMLYLGHAFTHLKSPFYYKLQNNFVYLTLPNGANKVYYRFLPNFYHVMIQALTDHLGRAYREKRTFLRLRYHIQEIPAALAKQLLPLLISGAVFDFGNLKLQGPELTVPILAAPDSVYQLKWHEPTMMIEKSNLVGRLKYQMNTGTWDLIVLSPEAFEDNLNF</sequence>
<protein>
    <submittedName>
        <fullName evidence="1">Uncharacterized protein</fullName>
    </submittedName>
</protein>
<gene>
    <name evidence="1" type="ORF">FC89_GL001836</name>
</gene>
<name>A0A0R1VRP8_9LACO</name>
<dbReference type="EMBL" id="AZGB01000002">
    <property type="protein sequence ID" value="KRM08149.1"/>
    <property type="molecule type" value="Genomic_DNA"/>
</dbReference>
<dbReference type="OrthoDB" id="8704087at2"/>
<organism evidence="1 2">
    <name type="scientific">Liquorilactobacillus ghanensis DSM 18630</name>
    <dbReference type="NCBI Taxonomy" id="1423750"/>
    <lineage>
        <taxon>Bacteria</taxon>
        <taxon>Bacillati</taxon>
        <taxon>Bacillota</taxon>
        <taxon>Bacilli</taxon>
        <taxon>Lactobacillales</taxon>
        <taxon>Lactobacillaceae</taxon>
        <taxon>Liquorilactobacillus</taxon>
    </lineage>
</organism>
<dbReference type="GeneID" id="98317911"/>
<evidence type="ECO:0000313" key="1">
    <source>
        <dbReference type="EMBL" id="KRM08149.1"/>
    </source>
</evidence>
<proteinExistence type="predicted"/>
<evidence type="ECO:0000313" key="2">
    <source>
        <dbReference type="Proteomes" id="UP000051451"/>
    </source>
</evidence>
<dbReference type="AlphaFoldDB" id="A0A0R1VRP8"/>
<comment type="caution">
    <text evidence="1">The sequence shown here is derived from an EMBL/GenBank/DDBJ whole genome shotgun (WGS) entry which is preliminary data.</text>
</comment>
<dbReference type="Proteomes" id="UP000051451">
    <property type="component" value="Unassembled WGS sequence"/>
</dbReference>
<dbReference type="RefSeq" id="WP_057870657.1">
    <property type="nucleotide sequence ID" value="NZ_AZGB01000002.1"/>
</dbReference>
<keyword evidence="2" id="KW-1185">Reference proteome</keyword>
<reference evidence="1 2" key="1">
    <citation type="journal article" date="2015" name="Genome Announc.">
        <title>Expanding the biotechnology potential of lactobacilli through comparative genomics of 213 strains and associated genera.</title>
        <authorList>
            <person name="Sun Z."/>
            <person name="Harris H.M."/>
            <person name="McCann A."/>
            <person name="Guo C."/>
            <person name="Argimon S."/>
            <person name="Zhang W."/>
            <person name="Yang X."/>
            <person name="Jeffery I.B."/>
            <person name="Cooney J.C."/>
            <person name="Kagawa T.F."/>
            <person name="Liu W."/>
            <person name="Song Y."/>
            <person name="Salvetti E."/>
            <person name="Wrobel A."/>
            <person name="Rasinkangas P."/>
            <person name="Parkhill J."/>
            <person name="Rea M.C."/>
            <person name="O'Sullivan O."/>
            <person name="Ritari J."/>
            <person name="Douillard F.P."/>
            <person name="Paul Ross R."/>
            <person name="Yang R."/>
            <person name="Briner A.E."/>
            <person name="Felis G.E."/>
            <person name="de Vos W.M."/>
            <person name="Barrangou R."/>
            <person name="Klaenhammer T.R."/>
            <person name="Caufield P.W."/>
            <person name="Cui Y."/>
            <person name="Zhang H."/>
            <person name="O'Toole P.W."/>
        </authorList>
    </citation>
    <scope>NUCLEOTIDE SEQUENCE [LARGE SCALE GENOMIC DNA]</scope>
    <source>
        <strain evidence="1 2">DSM 18630</strain>
    </source>
</reference>
<accession>A0A0R1VRP8</accession>
<dbReference type="PATRIC" id="fig|1423750.3.peg.1880"/>
<dbReference type="STRING" id="1423750.FC89_GL001836"/>